<name>A0A160MA80_9BACI</name>
<organism evidence="3 4">
    <name type="scientific">Cytobacillus oceanisediminis 2691</name>
    <dbReference type="NCBI Taxonomy" id="1196031"/>
    <lineage>
        <taxon>Bacteria</taxon>
        <taxon>Bacillati</taxon>
        <taxon>Bacillota</taxon>
        <taxon>Bacilli</taxon>
        <taxon>Bacillales</taxon>
        <taxon>Bacillaceae</taxon>
        <taxon>Cytobacillus</taxon>
    </lineage>
</organism>
<dbReference type="EMBL" id="CP015506">
    <property type="protein sequence ID" value="AND39657.1"/>
    <property type="molecule type" value="Genomic_DNA"/>
</dbReference>
<protein>
    <recommendedName>
        <fullName evidence="2">Novel toxin 21 domain-containing protein</fullName>
    </recommendedName>
</protein>
<sequence length="66" mass="7569">MVFRSKDAHIGGAWKDATTTKNPGSKKTRSGTYDIEKLLRILQKKHMKRQRKMVLDIKSLNAVDIN</sequence>
<evidence type="ECO:0000259" key="2">
    <source>
        <dbReference type="Pfam" id="PF15526"/>
    </source>
</evidence>
<proteinExistence type="predicted"/>
<dbReference type="Pfam" id="PF15526">
    <property type="entry name" value="Ntox21"/>
    <property type="match status" value="1"/>
</dbReference>
<evidence type="ECO:0000313" key="4">
    <source>
        <dbReference type="Proteomes" id="UP000077856"/>
    </source>
</evidence>
<accession>A0A160MA80</accession>
<dbReference type="Proteomes" id="UP000077856">
    <property type="component" value="Chromosome"/>
</dbReference>
<gene>
    <name evidence="3" type="ORF">A361_11075</name>
</gene>
<dbReference type="InterPro" id="IPR028190">
    <property type="entry name" value="Ntox21"/>
</dbReference>
<dbReference type="Gene3D" id="3.10.380.20">
    <property type="entry name" value="Novel toxin 21 (CdiA), C-terminal domain"/>
    <property type="match status" value="1"/>
</dbReference>
<reference evidence="3 4" key="1">
    <citation type="submission" date="2016-04" db="EMBL/GenBank/DDBJ databases">
        <title>Complete genome sequence of Bacillus oceanisediminis strain 2691.</title>
        <authorList>
            <person name="Jeong H."/>
            <person name="Kim H.J."/>
            <person name="Lee D.-W."/>
        </authorList>
    </citation>
    <scope>NUCLEOTIDE SEQUENCE [LARGE SCALE GENOMIC DNA]</scope>
    <source>
        <strain evidence="3 4">2691</strain>
    </source>
</reference>
<feature type="domain" description="Novel toxin 21" evidence="2">
    <location>
        <begin position="5"/>
        <end position="36"/>
    </location>
</feature>
<dbReference type="KEGG" id="bon:A361_11075"/>
<evidence type="ECO:0000256" key="1">
    <source>
        <dbReference type="SAM" id="MobiDB-lite"/>
    </source>
</evidence>
<evidence type="ECO:0000313" key="3">
    <source>
        <dbReference type="EMBL" id="AND39657.1"/>
    </source>
</evidence>
<feature type="region of interest" description="Disordered" evidence="1">
    <location>
        <begin position="1"/>
        <end position="29"/>
    </location>
</feature>
<dbReference type="AlphaFoldDB" id="A0A160MA80"/>
<dbReference type="InterPro" id="IPR038181">
    <property type="entry name" value="Ntox21_sf"/>
</dbReference>